<accession>A0A5E4URN7</accession>
<evidence type="ECO:0000313" key="3">
    <source>
        <dbReference type="Proteomes" id="UP000383971"/>
    </source>
</evidence>
<name>A0A5E4URN7_9BURK</name>
<dbReference type="Proteomes" id="UP000383971">
    <property type="component" value="Unassembled WGS sequence"/>
</dbReference>
<evidence type="ECO:0000256" key="1">
    <source>
        <dbReference type="SAM" id="MobiDB-lite"/>
    </source>
</evidence>
<sequence>MDVQQLVSEFLASEHGNQATQALAAQGISGDDAQQMLSQAAEAAHSSADEQSGGGLMGEHSGKSFLAGFAAGLVRGDGFFKSLEDGGAGMLTGRVAEALAGRMGIDPSTASSVAAAATPYILAFMKEKFA</sequence>
<organism evidence="2 3">
    <name type="scientific">Pandoraea communis</name>
    <dbReference type="NCBI Taxonomy" id="2508297"/>
    <lineage>
        <taxon>Bacteria</taxon>
        <taxon>Pseudomonadati</taxon>
        <taxon>Pseudomonadota</taxon>
        <taxon>Betaproteobacteria</taxon>
        <taxon>Burkholderiales</taxon>
        <taxon>Burkholderiaceae</taxon>
        <taxon>Pandoraea</taxon>
    </lineage>
</organism>
<dbReference type="RefSeq" id="WP_150584955.1">
    <property type="nucleotide sequence ID" value="NZ_CABPSE010000006.1"/>
</dbReference>
<reference evidence="2 3" key="1">
    <citation type="submission" date="2019-08" db="EMBL/GenBank/DDBJ databases">
        <authorList>
            <person name="Peeters C."/>
        </authorList>
    </citation>
    <scope>NUCLEOTIDE SEQUENCE [LARGE SCALE GENOMIC DNA]</scope>
    <source>
        <strain evidence="2 3">LMG 31111</strain>
    </source>
</reference>
<evidence type="ECO:0000313" key="2">
    <source>
        <dbReference type="EMBL" id="VVE02597.1"/>
    </source>
</evidence>
<gene>
    <name evidence="2" type="ORF">PCO31111_02238</name>
</gene>
<keyword evidence="3" id="KW-1185">Reference proteome</keyword>
<protein>
    <recommendedName>
        <fullName evidence="4">DUF937 domain-containing protein</fullName>
    </recommendedName>
</protein>
<dbReference type="EMBL" id="CABPSE010000006">
    <property type="protein sequence ID" value="VVE02597.1"/>
    <property type="molecule type" value="Genomic_DNA"/>
</dbReference>
<evidence type="ECO:0008006" key="4">
    <source>
        <dbReference type="Google" id="ProtNLM"/>
    </source>
</evidence>
<proteinExistence type="predicted"/>
<dbReference type="AlphaFoldDB" id="A0A5E4URN7"/>
<feature type="region of interest" description="Disordered" evidence="1">
    <location>
        <begin position="35"/>
        <end position="59"/>
    </location>
</feature>